<dbReference type="PRINTS" id="PR00662">
    <property type="entry name" value="G6PISOMERASE"/>
</dbReference>
<protein>
    <recommendedName>
        <fullName evidence="4">Glucose-6-phosphate isomerase</fullName>
        <ecNumber evidence="4">5.3.1.9</ecNumber>
    </recommendedName>
</protein>
<evidence type="ECO:0000313" key="7">
    <source>
        <dbReference type="Proteomes" id="UP000316304"/>
    </source>
</evidence>
<feature type="region of interest" description="Disordered" evidence="5">
    <location>
        <begin position="368"/>
        <end position="388"/>
    </location>
</feature>
<dbReference type="OrthoDB" id="140919at2"/>
<keyword evidence="2 4" id="KW-0324">Glycolysis</keyword>
<comment type="caution">
    <text evidence="6">The sequence shown here is derived from an EMBL/GenBank/DDBJ whole genome shotgun (WGS) entry which is preliminary data.</text>
</comment>
<dbReference type="SUPFAM" id="SSF53697">
    <property type="entry name" value="SIS domain"/>
    <property type="match status" value="1"/>
</dbReference>
<dbReference type="Gene3D" id="3.40.50.10490">
    <property type="entry name" value="Glucose-6-phosphate isomerase like protein, domain 1"/>
    <property type="match status" value="2"/>
</dbReference>
<dbReference type="GO" id="GO:0004347">
    <property type="term" value="F:glucose-6-phosphate isomerase activity"/>
    <property type="evidence" value="ECO:0007669"/>
    <property type="project" value="UniProtKB-EC"/>
</dbReference>
<dbReference type="PANTHER" id="PTHR11469:SF1">
    <property type="entry name" value="GLUCOSE-6-PHOSPHATE ISOMERASE"/>
    <property type="match status" value="1"/>
</dbReference>
<keyword evidence="3 4" id="KW-0413">Isomerase</keyword>
<sequence length="452" mass="48799">MSRLRFDASRAVATDFGVAEERLARELDEFDSCRAEIIEAPFFRLPAQQLADYGAVREASEVGRIFKIANTIHDKIDAVVVLGSDSHAAGPVALRDACCDPYHNELTRGGRGSKPRMYFAGNYLDSDSIGALLNRLRGGGYGENAPESRWAMVVIDPCGQTRETSVVLPHFIAALEASLEGGGESSRASNGDYVIPITGKSGPLRSFATDIGCSEIYDLRDDIPASHSIFTAVGLMPAALLGLDCMKLLEGAVAMNEHFISAAPAQNVVLQYVCTNALLAQRCRVVNVWTEALQSVARWYTQLLDEPLGTTVMTTPSDLVRQTRSARSAASDSCCQPGTVVHHWATSAWRMDPLSSEPFRGGLVKSAQVEATEPPASGALPSEPDSRSTATIPQLLAERMGTTRDAVHQSGYPTTCFELPYIDTYTLGQLFQMLMIATAIETRCRKACPSGV</sequence>
<accession>A0A5C6CVY1</accession>
<organism evidence="6 7">
    <name type="scientific">Novipirellula galeiformis</name>
    <dbReference type="NCBI Taxonomy" id="2528004"/>
    <lineage>
        <taxon>Bacteria</taxon>
        <taxon>Pseudomonadati</taxon>
        <taxon>Planctomycetota</taxon>
        <taxon>Planctomycetia</taxon>
        <taxon>Pirellulales</taxon>
        <taxon>Pirellulaceae</taxon>
        <taxon>Novipirellula</taxon>
    </lineage>
</organism>
<evidence type="ECO:0000256" key="5">
    <source>
        <dbReference type="SAM" id="MobiDB-lite"/>
    </source>
</evidence>
<proteinExistence type="inferred from homology"/>
<dbReference type="InterPro" id="IPR046348">
    <property type="entry name" value="SIS_dom_sf"/>
</dbReference>
<comment type="similarity">
    <text evidence="4">Belongs to the GPI family.</text>
</comment>
<dbReference type="AlphaFoldDB" id="A0A5C6CVY1"/>
<evidence type="ECO:0000313" key="6">
    <source>
        <dbReference type="EMBL" id="TWU26889.1"/>
    </source>
</evidence>
<dbReference type="Pfam" id="PF00342">
    <property type="entry name" value="PGI"/>
    <property type="match status" value="1"/>
</dbReference>
<dbReference type="GO" id="GO:0005829">
    <property type="term" value="C:cytosol"/>
    <property type="evidence" value="ECO:0007669"/>
    <property type="project" value="TreeGrafter"/>
</dbReference>
<evidence type="ECO:0000256" key="2">
    <source>
        <dbReference type="ARBA" id="ARBA00023152"/>
    </source>
</evidence>
<dbReference type="GO" id="GO:0006096">
    <property type="term" value="P:glycolytic process"/>
    <property type="evidence" value="ECO:0007669"/>
    <property type="project" value="UniProtKB-UniPathway"/>
</dbReference>
<dbReference type="UniPathway" id="UPA00109">
    <property type="reaction ID" value="UER00181"/>
</dbReference>
<reference evidence="6 7" key="1">
    <citation type="submission" date="2019-02" db="EMBL/GenBank/DDBJ databases">
        <title>Deep-cultivation of Planctomycetes and their phenomic and genomic characterization uncovers novel biology.</title>
        <authorList>
            <person name="Wiegand S."/>
            <person name="Jogler M."/>
            <person name="Boedeker C."/>
            <person name="Pinto D."/>
            <person name="Vollmers J."/>
            <person name="Rivas-Marin E."/>
            <person name="Kohn T."/>
            <person name="Peeters S.H."/>
            <person name="Heuer A."/>
            <person name="Rast P."/>
            <person name="Oberbeckmann S."/>
            <person name="Bunk B."/>
            <person name="Jeske O."/>
            <person name="Meyerdierks A."/>
            <person name="Storesund J.E."/>
            <person name="Kallscheuer N."/>
            <person name="Luecker S."/>
            <person name="Lage O.M."/>
            <person name="Pohl T."/>
            <person name="Merkel B.J."/>
            <person name="Hornburger P."/>
            <person name="Mueller R.-W."/>
            <person name="Bruemmer F."/>
            <person name="Labrenz M."/>
            <person name="Spormann A.M."/>
            <person name="Op Den Camp H."/>
            <person name="Overmann J."/>
            <person name="Amann R."/>
            <person name="Jetten M.S.M."/>
            <person name="Mascher T."/>
            <person name="Medema M.H."/>
            <person name="Devos D.P."/>
            <person name="Kaster A.-K."/>
            <person name="Ovreas L."/>
            <person name="Rohde M."/>
            <person name="Galperin M.Y."/>
            <person name="Jogler C."/>
        </authorList>
    </citation>
    <scope>NUCLEOTIDE SEQUENCE [LARGE SCALE GENOMIC DNA]</scope>
    <source>
        <strain evidence="6 7">Pla52o</strain>
    </source>
</reference>
<dbReference type="GO" id="GO:0048029">
    <property type="term" value="F:monosaccharide binding"/>
    <property type="evidence" value="ECO:0007669"/>
    <property type="project" value="TreeGrafter"/>
</dbReference>
<dbReference type="EC" id="5.3.1.9" evidence="4"/>
<name>A0A5C6CVY1_9BACT</name>
<evidence type="ECO:0000256" key="1">
    <source>
        <dbReference type="ARBA" id="ARBA00022432"/>
    </source>
</evidence>
<keyword evidence="7" id="KW-1185">Reference proteome</keyword>
<evidence type="ECO:0000256" key="3">
    <source>
        <dbReference type="ARBA" id="ARBA00023235"/>
    </source>
</evidence>
<dbReference type="EMBL" id="SJPT01000001">
    <property type="protein sequence ID" value="TWU26889.1"/>
    <property type="molecule type" value="Genomic_DNA"/>
</dbReference>
<comment type="pathway">
    <text evidence="4">Carbohydrate degradation; glycolysis; D-glyceraldehyde 3-phosphate and glycerone phosphate from D-glucose: step 2/4.</text>
</comment>
<dbReference type="GO" id="GO:0097367">
    <property type="term" value="F:carbohydrate derivative binding"/>
    <property type="evidence" value="ECO:0007669"/>
    <property type="project" value="InterPro"/>
</dbReference>
<dbReference type="GO" id="GO:0006094">
    <property type="term" value="P:gluconeogenesis"/>
    <property type="evidence" value="ECO:0007669"/>
    <property type="project" value="UniProtKB-KW"/>
</dbReference>
<dbReference type="RefSeq" id="WP_146593158.1">
    <property type="nucleotide sequence ID" value="NZ_SJPT01000001.1"/>
</dbReference>
<dbReference type="PROSITE" id="PS51463">
    <property type="entry name" value="P_GLUCOSE_ISOMERASE_3"/>
    <property type="match status" value="1"/>
</dbReference>
<dbReference type="PANTHER" id="PTHR11469">
    <property type="entry name" value="GLUCOSE-6-PHOSPHATE ISOMERASE"/>
    <property type="match status" value="1"/>
</dbReference>
<gene>
    <name evidence="6" type="primary">pgi_1</name>
    <name evidence="6" type="ORF">Pla52o_07440</name>
</gene>
<dbReference type="Proteomes" id="UP000316304">
    <property type="component" value="Unassembled WGS sequence"/>
</dbReference>
<comment type="catalytic activity">
    <reaction evidence="4">
        <text>alpha-D-glucose 6-phosphate = beta-D-fructose 6-phosphate</text>
        <dbReference type="Rhea" id="RHEA:11816"/>
        <dbReference type="ChEBI" id="CHEBI:57634"/>
        <dbReference type="ChEBI" id="CHEBI:58225"/>
        <dbReference type="EC" id="5.3.1.9"/>
    </reaction>
</comment>
<dbReference type="GO" id="GO:0051156">
    <property type="term" value="P:glucose 6-phosphate metabolic process"/>
    <property type="evidence" value="ECO:0007669"/>
    <property type="project" value="TreeGrafter"/>
</dbReference>
<evidence type="ECO:0000256" key="4">
    <source>
        <dbReference type="RuleBase" id="RU000612"/>
    </source>
</evidence>
<keyword evidence="1 4" id="KW-0312">Gluconeogenesis</keyword>
<dbReference type="InterPro" id="IPR001672">
    <property type="entry name" value="G6P_Isomerase"/>
</dbReference>